<keyword evidence="9" id="KW-1185">Reference proteome</keyword>
<keyword evidence="3 6" id="KW-0812">Transmembrane</keyword>
<evidence type="ECO:0000313" key="9">
    <source>
        <dbReference type="Proteomes" id="UP000003011"/>
    </source>
</evidence>
<feature type="transmembrane region" description="Helical" evidence="6">
    <location>
        <begin position="317"/>
        <end position="336"/>
    </location>
</feature>
<dbReference type="Gene3D" id="1.20.1640.10">
    <property type="entry name" value="Multidrug efflux transporter AcrB transmembrane domain"/>
    <property type="match status" value="2"/>
</dbReference>
<dbReference type="PATRIC" id="fig|679200.3.peg.1649"/>
<evidence type="ECO:0000256" key="2">
    <source>
        <dbReference type="ARBA" id="ARBA00022475"/>
    </source>
</evidence>
<keyword evidence="5 6" id="KW-0472">Membrane</keyword>
<keyword evidence="4 6" id="KW-1133">Transmembrane helix</keyword>
<feature type="transmembrane region" description="Helical" evidence="6">
    <location>
        <begin position="708"/>
        <end position="729"/>
    </location>
</feature>
<dbReference type="HOGENOM" id="CLU_007352_0_0_9"/>
<keyword evidence="2" id="KW-1003">Cell membrane</keyword>
<feature type="transmembrane region" description="Helical" evidence="6">
    <location>
        <begin position="236"/>
        <end position="259"/>
    </location>
</feature>
<dbReference type="AlphaFoldDB" id="G5GJ18"/>
<dbReference type="OrthoDB" id="9782006at2"/>
<gene>
    <name evidence="8" type="ORF">HMPREF9333_01558</name>
</gene>
<evidence type="ECO:0000259" key="7">
    <source>
        <dbReference type="Pfam" id="PF03176"/>
    </source>
</evidence>
<accession>G5GJ18</accession>
<evidence type="ECO:0000256" key="4">
    <source>
        <dbReference type="ARBA" id="ARBA00022989"/>
    </source>
</evidence>
<dbReference type="PANTHER" id="PTHR33406:SF13">
    <property type="entry name" value="MEMBRANE PROTEIN YDFJ"/>
    <property type="match status" value="1"/>
</dbReference>
<dbReference type="eggNOG" id="COG1033">
    <property type="taxonomic scope" value="Bacteria"/>
</dbReference>
<reference evidence="8 9" key="1">
    <citation type="submission" date="2011-08" db="EMBL/GenBank/DDBJ databases">
        <title>The Genome Sequence of Johnsonella ignava ATCC 51276.</title>
        <authorList>
            <consortium name="The Broad Institute Genome Sequencing Platform"/>
            <person name="Earl A."/>
            <person name="Ward D."/>
            <person name="Feldgarden M."/>
            <person name="Gevers D."/>
            <person name="Izard J."/>
            <person name="Blanton J.M."/>
            <person name="Baranova O.V."/>
            <person name="Dewhirst F.E."/>
            <person name="Young S.K."/>
            <person name="Zeng Q."/>
            <person name="Gargeya S."/>
            <person name="Fitzgerald M."/>
            <person name="Haas B."/>
            <person name="Abouelleil A."/>
            <person name="Alvarado L."/>
            <person name="Arachchi H.M."/>
            <person name="Berlin A."/>
            <person name="Brown A."/>
            <person name="Chapman S.B."/>
            <person name="Chen Z."/>
            <person name="Dunbar C."/>
            <person name="Freedman E."/>
            <person name="Gearin G."/>
            <person name="Gellesch M."/>
            <person name="Goldberg J."/>
            <person name="Griggs A."/>
            <person name="Gujja S."/>
            <person name="Heiman D."/>
            <person name="Howarth C."/>
            <person name="Larson L."/>
            <person name="Lui A."/>
            <person name="MacDonald P.J.P."/>
            <person name="Montmayeur A."/>
            <person name="Murphy C."/>
            <person name="Neiman D."/>
            <person name="Pearson M."/>
            <person name="Priest M."/>
            <person name="Roberts A."/>
            <person name="Saif S."/>
            <person name="Shea T."/>
            <person name="Shenoy N."/>
            <person name="Sisk P."/>
            <person name="Stolte C."/>
            <person name="Sykes S."/>
            <person name="Wortman J."/>
            <person name="Nusbaum C."/>
            <person name="Birren B."/>
        </authorList>
    </citation>
    <scope>NUCLEOTIDE SEQUENCE [LARGE SCALE GENOMIC DNA]</scope>
    <source>
        <strain evidence="8 9">ATCC 51276</strain>
    </source>
</reference>
<dbReference type="Proteomes" id="UP000003011">
    <property type="component" value="Unassembled WGS sequence"/>
</dbReference>
<feature type="transmembrane region" description="Helical" evidence="6">
    <location>
        <begin position="209"/>
        <end position="230"/>
    </location>
</feature>
<feature type="transmembrane region" description="Helical" evidence="6">
    <location>
        <begin position="280"/>
        <end position="305"/>
    </location>
</feature>
<dbReference type="GO" id="GO:0005886">
    <property type="term" value="C:plasma membrane"/>
    <property type="evidence" value="ECO:0007669"/>
    <property type="project" value="UniProtKB-SubCell"/>
</dbReference>
<feature type="domain" description="Membrane transport protein MMPL" evidence="7">
    <location>
        <begin position="569"/>
        <end position="763"/>
    </location>
</feature>
<evidence type="ECO:0000256" key="3">
    <source>
        <dbReference type="ARBA" id="ARBA00022692"/>
    </source>
</evidence>
<dbReference type="Pfam" id="PF03176">
    <property type="entry name" value="MMPL"/>
    <property type="match status" value="2"/>
</dbReference>
<feature type="domain" description="Membrane transport protein MMPL" evidence="7">
    <location>
        <begin position="133"/>
        <end position="356"/>
    </location>
</feature>
<dbReference type="STRING" id="679200.HMPREF9333_01558"/>
<dbReference type="InterPro" id="IPR004869">
    <property type="entry name" value="MMPL_dom"/>
</dbReference>
<feature type="transmembrane region" description="Helical" evidence="6">
    <location>
        <begin position="184"/>
        <end position="202"/>
    </location>
</feature>
<comment type="subcellular location">
    <subcellularLocation>
        <location evidence="1">Cell membrane</location>
        <topology evidence="1">Multi-pass membrane protein</topology>
    </subcellularLocation>
</comment>
<feature type="transmembrane region" description="Helical" evidence="6">
    <location>
        <begin position="357"/>
        <end position="379"/>
    </location>
</feature>
<dbReference type="InterPro" id="IPR050545">
    <property type="entry name" value="Mycobact_MmpL"/>
</dbReference>
<protein>
    <recommendedName>
        <fullName evidence="7">Membrane transport protein MMPL domain-containing protein</fullName>
    </recommendedName>
</protein>
<name>G5GJ18_9FIRM</name>
<proteinExistence type="predicted"/>
<evidence type="ECO:0000256" key="1">
    <source>
        <dbReference type="ARBA" id="ARBA00004651"/>
    </source>
</evidence>
<organism evidence="8 9">
    <name type="scientific">Johnsonella ignava ATCC 51276</name>
    <dbReference type="NCBI Taxonomy" id="679200"/>
    <lineage>
        <taxon>Bacteria</taxon>
        <taxon>Bacillati</taxon>
        <taxon>Bacillota</taxon>
        <taxon>Clostridia</taxon>
        <taxon>Lachnospirales</taxon>
        <taxon>Lachnospiraceae</taxon>
        <taxon>Johnsonella</taxon>
    </lineage>
</organism>
<feature type="transmembrane region" description="Helical" evidence="6">
    <location>
        <begin position="741"/>
        <end position="763"/>
    </location>
</feature>
<dbReference type="EMBL" id="ACZL01000023">
    <property type="protein sequence ID" value="EHI55422.1"/>
    <property type="molecule type" value="Genomic_DNA"/>
</dbReference>
<feature type="transmembrane region" description="Helical" evidence="6">
    <location>
        <begin position="661"/>
        <end position="687"/>
    </location>
</feature>
<evidence type="ECO:0000256" key="5">
    <source>
        <dbReference type="ARBA" id="ARBA00023136"/>
    </source>
</evidence>
<dbReference type="SUPFAM" id="SSF82866">
    <property type="entry name" value="Multidrug efflux transporter AcrB transmembrane domain"/>
    <property type="match status" value="2"/>
</dbReference>
<evidence type="ECO:0000256" key="6">
    <source>
        <dbReference type="SAM" id="Phobius"/>
    </source>
</evidence>
<comment type="caution">
    <text evidence="8">The sequence shown here is derived from an EMBL/GenBank/DDBJ whole genome shotgun (WGS) entry which is preliminary data.</text>
</comment>
<dbReference type="PANTHER" id="PTHR33406">
    <property type="entry name" value="MEMBRANE PROTEIN MJ1562-RELATED"/>
    <property type="match status" value="1"/>
</dbReference>
<evidence type="ECO:0000313" key="8">
    <source>
        <dbReference type="EMBL" id="EHI55422.1"/>
    </source>
</evidence>
<sequence>MRIDFMNNTKNNAADTFMMKLASFIVNKRAAFLVFFTIACIYCITCISKVEIINELTEYLPESAQTKQGIDIMDSEFTTLGSAKILVANITYEKALLLSKEIKNIDGISSVKFYDRDDKDYDKKEISDYYKDASALFTLTFDEAEDTPLSQKAIASVRKLLSDYDAYVYTTVDKDDAASLKNDMKLILVLVAFIILMVLLFTSNTYMEILIFLIVFVVSAILNIGTNFIFKNVSFVTNAVATVLQLAMSIDYAIIYFHRFTEERQHLDSTHAAKLALSKAIIEISSSSLTTISGMLALMLMQFRIGMDMGRVLTKAIVLSMLTVFLLMPALIILFSKAIDKTRHKSFVPSIKLWGKLVVNTRFIVLPIFAAALIGGYIFSSRVSYIYDVNSIKSEKKTEYIKSKERIDKTFKNSNVMAVIVPKEDYSKEAQLIKSLEENIPEIESVTGMSNIKVGANEEYTLVDSLNPREFAEIADMDLDQMKLLFKFYVAENGQYGALLKNIDDYRIPIISLIDFIHEQKEKRAFELSDDISKDIDKIYNDVSDARKQLEGEKYSRIIFLLNTPVEGTESFASADRVKETVSKYYNESYVVGDVTSNEELSTSFKTDNVKISILTALFVGMVLLFTFQSAGLPFMLILTIQGSIWINFSIPYLSGSNLFFLSYLIVSAIQMGATIDYAIVITGRYLELRKTMPDKKEAAIEALNQGFPTIITSGTIMVCSGFLIGKITSNATIASLGKTLGMGAMISIILVMSVLPQILIVFDKLIDLSHFVKGGKTDEDFETQE</sequence>